<dbReference type="EMBL" id="BAAANY010000032">
    <property type="protein sequence ID" value="GAA1707616.1"/>
    <property type="molecule type" value="Genomic_DNA"/>
</dbReference>
<keyword evidence="2" id="KW-1185">Reference proteome</keyword>
<dbReference type="InterPro" id="IPR048142">
    <property type="entry name" value="QRL_CxxC_CxxC"/>
</dbReference>
<gene>
    <name evidence="1" type="ORF">GCM10009765_66360</name>
</gene>
<protein>
    <submittedName>
        <fullName evidence="1">Uncharacterized protein</fullName>
    </submittedName>
</protein>
<sequence length="187" mass="20799">MNPQTEPLYRVCTWWGRIPLSESTGLTATQVREIERNARLLGHDVTTERVRNNSAAQQPKTARPGTYLAVELESANIWRGLPVWDWRCAPVGYATRRQLRETGLAPGGHEPAGAIRRGDRLFAWLYRIDLCVPKRKPTAAQLAAISKATAARRTCCDCRRDAGYVLPLVYGGRCIDCYEGKSSAKAA</sequence>
<dbReference type="Proteomes" id="UP001500618">
    <property type="component" value="Unassembled WGS sequence"/>
</dbReference>
<dbReference type="RefSeq" id="WP_425552006.1">
    <property type="nucleotide sequence ID" value="NZ_BAAANY010000032.1"/>
</dbReference>
<reference evidence="2" key="1">
    <citation type="journal article" date="2019" name="Int. J. Syst. Evol. Microbiol.">
        <title>The Global Catalogue of Microorganisms (GCM) 10K type strain sequencing project: providing services to taxonomists for standard genome sequencing and annotation.</title>
        <authorList>
            <consortium name="The Broad Institute Genomics Platform"/>
            <consortium name="The Broad Institute Genome Sequencing Center for Infectious Disease"/>
            <person name="Wu L."/>
            <person name="Ma J."/>
        </authorList>
    </citation>
    <scope>NUCLEOTIDE SEQUENCE [LARGE SCALE GENOMIC DNA]</scope>
    <source>
        <strain evidence="2">JCM 14718</strain>
    </source>
</reference>
<evidence type="ECO:0000313" key="1">
    <source>
        <dbReference type="EMBL" id="GAA1707616.1"/>
    </source>
</evidence>
<proteinExistence type="predicted"/>
<evidence type="ECO:0000313" key="2">
    <source>
        <dbReference type="Proteomes" id="UP001500618"/>
    </source>
</evidence>
<dbReference type="NCBIfam" id="NF041638">
    <property type="entry name" value="QRL_CxxC_CxxC"/>
    <property type="match status" value="1"/>
</dbReference>
<accession>A0ABP4URI2</accession>
<name>A0ABP4URI2_9ACTN</name>
<comment type="caution">
    <text evidence="1">The sequence shown here is derived from an EMBL/GenBank/DDBJ whole genome shotgun (WGS) entry which is preliminary data.</text>
</comment>
<organism evidence="1 2">
    <name type="scientific">Fodinicola feengrottensis</name>
    <dbReference type="NCBI Taxonomy" id="435914"/>
    <lineage>
        <taxon>Bacteria</taxon>
        <taxon>Bacillati</taxon>
        <taxon>Actinomycetota</taxon>
        <taxon>Actinomycetes</taxon>
        <taxon>Mycobacteriales</taxon>
        <taxon>Fodinicola</taxon>
    </lineage>
</organism>